<dbReference type="PANTHER" id="PTHR48081">
    <property type="entry name" value="AB HYDROLASE SUPERFAMILY PROTEIN C4A8.06C"/>
    <property type="match status" value="1"/>
</dbReference>
<evidence type="ECO:0000313" key="4">
    <source>
        <dbReference type="Proteomes" id="UP001284601"/>
    </source>
</evidence>
<dbReference type="RefSeq" id="WP_318598687.1">
    <property type="nucleotide sequence ID" value="NZ_JAWSTH010000052.1"/>
</dbReference>
<protein>
    <submittedName>
        <fullName evidence="3">Alpha/beta hydrolase</fullName>
    </submittedName>
</protein>
<gene>
    <name evidence="3" type="ORF">R7226_18300</name>
</gene>
<name>A0ABU4HSL3_9ACTN</name>
<feature type="domain" description="BD-FAE-like" evidence="2">
    <location>
        <begin position="137"/>
        <end position="309"/>
    </location>
</feature>
<organism evidence="3 4">
    <name type="scientific">Conexibacter stalactiti</name>
    <dbReference type="NCBI Taxonomy" id="1940611"/>
    <lineage>
        <taxon>Bacteria</taxon>
        <taxon>Bacillati</taxon>
        <taxon>Actinomycetota</taxon>
        <taxon>Thermoleophilia</taxon>
        <taxon>Solirubrobacterales</taxon>
        <taxon>Conexibacteraceae</taxon>
        <taxon>Conexibacter</taxon>
    </lineage>
</organism>
<dbReference type="Proteomes" id="UP001284601">
    <property type="component" value="Unassembled WGS sequence"/>
</dbReference>
<evidence type="ECO:0000256" key="1">
    <source>
        <dbReference type="ARBA" id="ARBA00022801"/>
    </source>
</evidence>
<evidence type="ECO:0000313" key="3">
    <source>
        <dbReference type="EMBL" id="MDW5596305.1"/>
    </source>
</evidence>
<reference evidence="4" key="1">
    <citation type="submission" date="2023-07" db="EMBL/GenBank/DDBJ databases">
        <title>Conexibacter stalactiti sp. nov., isolated from stalactites in a lava cave and emended description of the genus Conexibacter.</title>
        <authorList>
            <person name="Lee S.D."/>
        </authorList>
    </citation>
    <scope>NUCLEOTIDE SEQUENCE [LARGE SCALE GENOMIC DNA]</scope>
    <source>
        <strain evidence="4">KCTC 39840</strain>
    </source>
</reference>
<dbReference type="InterPro" id="IPR049492">
    <property type="entry name" value="BD-FAE-like_dom"/>
</dbReference>
<dbReference type="Gene3D" id="3.40.50.1820">
    <property type="entry name" value="alpha/beta hydrolase"/>
    <property type="match status" value="1"/>
</dbReference>
<dbReference type="InterPro" id="IPR029058">
    <property type="entry name" value="AB_hydrolase_fold"/>
</dbReference>
<evidence type="ECO:0000259" key="2">
    <source>
        <dbReference type="Pfam" id="PF20434"/>
    </source>
</evidence>
<accession>A0ABU4HSL3</accession>
<dbReference type="EMBL" id="JAWSTH010000052">
    <property type="protein sequence ID" value="MDW5596305.1"/>
    <property type="molecule type" value="Genomic_DNA"/>
</dbReference>
<dbReference type="InterPro" id="IPR050300">
    <property type="entry name" value="GDXG_lipolytic_enzyme"/>
</dbReference>
<dbReference type="SUPFAM" id="SSF53474">
    <property type="entry name" value="alpha/beta-Hydrolases"/>
    <property type="match status" value="1"/>
</dbReference>
<sequence length="362" mass="38555">MRIVVLHGPGVDCHRPSLERWCAAQEGVAVELVVCEDAVSLLRELATPAPVIFAPGDLSGNEEVQAAAAARAAGPLIWFELEAALGPPPATISAARVQTVRGRGIDGHRWALRSLLERAAWPFSTHAYGDGRDQVGDLRLPAGAAPPGGFPVVALLHGGAWRAQWERDLMDALAVDLARRGYASWNVEYRRVGEGGGWPQTFDDVAAAIDLLAQLDAPLDLARVALLGHSAGGHLALWAAARHPPALVVSLAGLPDMAETSRRATYDDGATALLGGRPDEFPERYALASPHELLPLGVRQLLVHGTADQPDNVDMNRSYAERAAAAGDWVELLELEGVEHLAPIEPRSAAWATIANRLEALL</sequence>
<keyword evidence="4" id="KW-1185">Reference proteome</keyword>
<comment type="caution">
    <text evidence="3">The sequence shown here is derived from an EMBL/GenBank/DDBJ whole genome shotgun (WGS) entry which is preliminary data.</text>
</comment>
<dbReference type="Pfam" id="PF20434">
    <property type="entry name" value="BD-FAE"/>
    <property type="match status" value="1"/>
</dbReference>
<keyword evidence="1 3" id="KW-0378">Hydrolase</keyword>
<proteinExistence type="predicted"/>
<dbReference type="GO" id="GO:0016787">
    <property type="term" value="F:hydrolase activity"/>
    <property type="evidence" value="ECO:0007669"/>
    <property type="project" value="UniProtKB-KW"/>
</dbReference>